<keyword evidence="13" id="KW-1185">Reference proteome</keyword>
<dbReference type="Gene3D" id="3.30.300.50">
    <property type="match status" value="2"/>
</dbReference>
<sequence>MDRRRMTAIGVMVATVGVAAAVTLPSFAGEGTTRPDGAARPAPEGAPPEMVDALRRDLSLSAGQVAERLRTEQWATGVVAELRTELGADYGGSWLGADGTTLNVAVADRADAARVRSAGAVPKVVQRGVGQLDGWKTRLDRAGGSASDAVSGWYVDVADNSLVVLARPGGQDAAWRLVDRSGVPRPAVRVDASAEAPRLLFDVRGGDPFTIDGGGRCSVGFSVVGGFVTAGHCGRVGSRTAGANGVGQGVFRASSFPGDDWAFVQVNNAWTAQPVVNDFNGGTVPVAGAREVPVGASICRSGSTTGARCGTVQARNATVRYPEGVVTGLVRTNVCAEPGDSGGSWISGDQAQGVTSGGSGDCRRGGVTFFQPLAEILAVNDLTLVTTGNR</sequence>
<dbReference type="SUPFAM" id="SSF50494">
    <property type="entry name" value="Trypsin-like serine proteases"/>
    <property type="match status" value="1"/>
</dbReference>
<feature type="active site" description="Charge relay system" evidence="8">
    <location>
        <position position="260"/>
    </location>
</feature>
<dbReference type="InterPro" id="IPR001316">
    <property type="entry name" value="Pept_S1A_streptogrisin"/>
</dbReference>
<dbReference type="InterPro" id="IPR035070">
    <property type="entry name" value="Streptogrisin_prodomain"/>
</dbReference>
<protein>
    <submittedName>
        <fullName evidence="12">S1 family peptidase</fullName>
    </submittedName>
</protein>
<keyword evidence="3" id="KW-0732">Signal</keyword>
<dbReference type="AlphaFoldDB" id="A0A3A9ZLP0"/>
<keyword evidence="4" id="KW-0378">Hydrolase</keyword>
<evidence type="ECO:0000256" key="5">
    <source>
        <dbReference type="ARBA" id="ARBA00022825"/>
    </source>
</evidence>
<evidence type="ECO:0000256" key="2">
    <source>
        <dbReference type="ARBA" id="ARBA00022670"/>
    </source>
</evidence>
<evidence type="ECO:0000313" key="12">
    <source>
        <dbReference type="EMBL" id="RKN49241.1"/>
    </source>
</evidence>
<evidence type="ECO:0000259" key="11">
    <source>
        <dbReference type="Pfam" id="PF02983"/>
    </source>
</evidence>
<evidence type="ECO:0000256" key="7">
    <source>
        <dbReference type="ARBA" id="ARBA00023157"/>
    </source>
</evidence>
<comment type="similarity">
    <text evidence="1">Belongs to the peptidase S1 family.</text>
</comment>
<dbReference type="GO" id="GO:0006508">
    <property type="term" value="P:proteolysis"/>
    <property type="evidence" value="ECO:0007669"/>
    <property type="project" value="UniProtKB-KW"/>
</dbReference>
<proteinExistence type="inferred from homology"/>
<dbReference type="SUPFAM" id="SSF54806">
    <property type="entry name" value="Alpha-lytic protease prodomain"/>
    <property type="match status" value="1"/>
</dbReference>
<evidence type="ECO:0000256" key="9">
    <source>
        <dbReference type="PIRSR" id="PIRSR001134-2"/>
    </source>
</evidence>
<dbReference type="Pfam" id="PF02983">
    <property type="entry name" value="Pro_Al_protease"/>
    <property type="match status" value="1"/>
</dbReference>
<dbReference type="CDD" id="cd21112">
    <property type="entry name" value="alphaLP-like"/>
    <property type="match status" value="1"/>
</dbReference>
<feature type="region of interest" description="Disordered" evidence="10">
    <location>
        <begin position="27"/>
        <end position="48"/>
    </location>
</feature>
<organism evidence="12 13">
    <name type="scientific">Micromonospora endolithica</name>
    <dbReference type="NCBI Taxonomy" id="230091"/>
    <lineage>
        <taxon>Bacteria</taxon>
        <taxon>Bacillati</taxon>
        <taxon>Actinomycetota</taxon>
        <taxon>Actinomycetes</taxon>
        <taxon>Micromonosporales</taxon>
        <taxon>Micromonosporaceae</taxon>
        <taxon>Micromonospora</taxon>
    </lineage>
</organism>
<keyword evidence="5" id="KW-0720">Serine protease</keyword>
<feature type="active site" description="Charge relay system" evidence="8">
    <location>
        <position position="232"/>
    </location>
</feature>
<keyword evidence="7 9" id="KW-1015">Disulfide bond</keyword>
<dbReference type="Proteomes" id="UP000281726">
    <property type="component" value="Unassembled WGS sequence"/>
</dbReference>
<evidence type="ECO:0000256" key="4">
    <source>
        <dbReference type="ARBA" id="ARBA00022801"/>
    </source>
</evidence>
<keyword evidence="2" id="KW-0645">Protease</keyword>
<comment type="caution">
    <text evidence="12">The sequence shown here is derived from an EMBL/GenBank/DDBJ whole genome shotgun (WGS) entry which is preliminary data.</text>
</comment>
<evidence type="ECO:0000256" key="6">
    <source>
        <dbReference type="ARBA" id="ARBA00023145"/>
    </source>
</evidence>
<feature type="compositionally biased region" description="Low complexity" evidence="10">
    <location>
        <begin position="34"/>
        <end position="48"/>
    </location>
</feature>
<reference evidence="12 13" key="1">
    <citation type="journal article" date="2004" name="Syst. Appl. Microbiol.">
        <title>Cryptoendolithic actinomycetes from antarctic sandstone rock samples: Micromonospora endolithica sp. nov. and two isolates related to Micromonospora coerulea Jensen 1932.</title>
        <authorList>
            <person name="Hirsch P."/>
            <person name="Mevs U."/>
            <person name="Kroppenstedt R.M."/>
            <person name="Schumann P."/>
            <person name="Stackebrandt E."/>
        </authorList>
    </citation>
    <scope>NUCLEOTIDE SEQUENCE [LARGE SCALE GENOMIC DNA]</scope>
    <source>
        <strain evidence="12 13">JCM 12677</strain>
    </source>
</reference>
<evidence type="ECO:0000256" key="10">
    <source>
        <dbReference type="SAM" id="MobiDB-lite"/>
    </source>
</evidence>
<gene>
    <name evidence="12" type="ORF">D7223_06970</name>
</gene>
<dbReference type="Gene3D" id="2.40.10.10">
    <property type="entry name" value="Trypsin-like serine proteases"/>
    <property type="match status" value="2"/>
</dbReference>
<name>A0A3A9ZLP0_9ACTN</name>
<feature type="active site" description="Charge relay system" evidence="8">
    <location>
        <position position="341"/>
    </location>
</feature>
<dbReference type="InterPro" id="IPR037295">
    <property type="entry name" value="Alpha-lytic_protease_prodomain"/>
</dbReference>
<dbReference type="RefSeq" id="WP_120726229.1">
    <property type="nucleotide sequence ID" value="NZ_RBAK01000002.1"/>
</dbReference>
<dbReference type="OrthoDB" id="8781117at2"/>
<evidence type="ECO:0000256" key="3">
    <source>
        <dbReference type="ARBA" id="ARBA00022729"/>
    </source>
</evidence>
<dbReference type="GO" id="GO:0005576">
    <property type="term" value="C:extracellular region"/>
    <property type="evidence" value="ECO:0007669"/>
    <property type="project" value="InterPro"/>
</dbReference>
<feature type="disulfide bond" evidence="9">
    <location>
        <begin position="217"/>
        <end position="233"/>
    </location>
</feature>
<dbReference type="PIRSF" id="PIRSF001134">
    <property type="entry name" value="Streptogrisin"/>
    <property type="match status" value="1"/>
</dbReference>
<feature type="domain" description="Peptidase S1A alpha-lytic prodomain" evidence="11">
    <location>
        <begin position="128"/>
        <end position="184"/>
    </location>
</feature>
<feature type="disulfide bond" evidence="9">
    <location>
        <begin position="299"/>
        <end position="309"/>
    </location>
</feature>
<keyword evidence="6" id="KW-0865">Zymogen</keyword>
<feature type="disulfide bond" evidence="9">
    <location>
        <begin position="335"/>
        <end position="362"/>
    </location>
</feature>
<dbReference type="InterPro" id="IPR009003">
    <property type="entry name" value="Peptidase_S1_PA"/>
</dbReference>
<dbReference type="InterPro" id="IPR043504">
    <property type="entry name" value="Peptidase_S1_PA_chymotrypsin"/>
</dbReference>
<dbReference type="PRINTS" id="PR00861">
    <property type="entry name" value="ALYTICPTASE"/>
</dbReference>
<evidence type="ECO:0000256" key="1">
    <source>
        <dbReference type="ARBA" id="ARBA00007664"/>
    </source>
</evidence>
<dbReference type="InterPro" id="IPR004236">
    <property type="entry name" value="Pept_S1_alpha_lytic"/>
</dbReference>
<evidence type="ECO:0000313" key="13">
    <source>
        <dbReference type="Proteomes" id="UP000281726"/>
    </source>
</evidence>
<dbReference type="EMBL" id="RBAK01000002">
    <property type="protein sequence ID" value="RKN49241.1"/>
    <property type="molecule type" value="Genomic_DNA"/>
</dbReference>
<accession>A0A3A9ZLP0</accession>
<dbReference type="GO" id="GO:0004252">
    <property type="term" value="F:serine-type endopeptidase activity"/>
    <property type="evidence" value="ECO:0007669"/>
    <property type="project" value="InterPro"/>
</dbReference>
<evidence type="ECO:0000256" key="8">
    <source>
        <dbReference type="PIRSR" id="PIRSR001134-1"/>
    </source>
</evidence>